<evidence type="ECO:0000256" key="1">
    <source>
        <dbReference type="ARBA" id="ARBA00007068"/>
    </source>
</evidence>
<comment type="caution">
    <text evidence="3">The sequence shown here is derived from an EMBL/GenBank/DDBJ whole genome shotgun (WGS) entry which is preliminary data.</text>
</comment>
<dbReference type="InterPro" id="IPR016117">
    <property type="entry name" value="ArgJ-like_dom_sf"/>
</dbReference>
<dbReference type="PATRIC" id="fig|394096.3.peg.2311"/>
<dbReference type="Proteomes" id="UP000028725">
    <property type="component" value="Unassembled WGS sequence"/>
</dbReference>
<dbReference type="STRING" id="394096.DB31_5835"/>
<dbReference type="RefSeq" id="WP_240486632.1">
    <property type="nucleotide sequence ID" value="NZ_JMCB01000003.1"/>
</dbReference>
<evidence type="ECO:0000313" key="4">
    <source>
        <dbReference type="Proteomes" id="UP000028725"/>
    </source>
</evidence>
<dbReference type="Pfam" id="PF03576">
    <property type="entry name" value="Peptidase_S58"/>
    <property type="match status" value="1"/>
</dbReference>
<evidence type="ECO:0000256" key="2">
    <source>
        <dbReference type="SAM" id="MobiDB-lite"/>
    </source>
</evidence>
<reference evidence="3 4" key="1">
    <citation type="submission" date="2014-04" db="EMBL/GenBank/DDBJ databases">
        <title>Genome assembly of Hyalangium minutum DSM 14724.</title>
        <authorList>
            <person name="Sharma G."/>
            <person name="Subramanian S."/>
        </authorList>
    </citation>
    <scope>NUCLEOTIDE SEQUENCE [LARGE SCALE GENOMIC DNA]</scope>
    <source>
        <strain evidence="3 4">DSM 14724</strain>
    </source>
</reference>
<dbReference type="EMBL" id="JMCB01000003">
    <property type="protein sequence ID" value="KFE70793.1"/>
    <property type="molecule type" value="Genomic_DNA"/>
</dbReference>
<keyword evidence="4" id="KW-1185">Reference proteome</keyword>
<protein>
    <submittedName>
        <fullName evidence="3">D-aminopeptidase</fullName>
    </submittedName>
</protein>
<dbReference type="InterPro" id="IPR005321">
    <property type="entry name" value="Peptidase_S58_DmpA"/>
</dbReference>
<comment type="similarity">
    <text evidence="1">Belongs to the peptidase S58 family.</text>
</comment>
<dbReference type="PANTHER" id="PTHR36512">
    <property type="entry name" value="D-AMINOPEPTIDASE"/>
    <property type="match status" value="1"/>
</dbReference>
<keyword evidence="3" id="KW-0031">Aminopeptidase</keyword>
<feature type="compositionally biased region" description="Basic and acidic residues" evidence="2">
    <location>
        <begin position="383"/>
        <end position="398"/>
    </location>
</feature>
<dbReference type="CDD" id="cd02253">
    <property type="entry name" value="DmpA"/>
    <property type="match status" value="1"/>
</dbReference>
<gene>
    <name evidence="3" type="ORF">DB31_5835</name>
</gene>
<proteinExistence type="inferred from homology"/>
<accession>A0A085WSY0</accession>
<keyword evidence="3" id="KW-0378">Hydrolase</keyword>
<feature type="region of interest" description="Disordered" evidence="2">
    <location>
        <begin position="374"/>
        <end position="434"/>
    </location>
</feature>
<organism evidence="3 4">
    <name type="scientific">Hyalangium minutum</name>
    <dbReference type="NCBI Taxonomy" id="394096"/>
    <lineage>
        <taxon>Bacteria</taxon>
        <taxon>Pseudomonadati</taxon>
        <taxon>Myxococcota</taxon>
        <taxon>Myxococcia</taxon>
        <taxon>Myxococcales</taxon>
        <taxon>Cystobacterineae</taxon>
        <taxon>Archangiaceae</taxon>
        <taxon>Hyalangium</taxon>
    </lineage>
</organism>
<dbReference type="AlphaFoldDB" id="A0A085WSY0"/>
<evidence type="ECO:0000313" key="3">
    <source>
        <dbReference type="EMBL" id="KFE70793.1"/>
    </source>
</evidence>
<dbReference type="GO" id="GO:0004177">
    <property type="term" value="F:aminopeptidase activity"/>
    <property type="evidence" value="ECO:0007669"/>
    <property type="project" value="UniProtKB-KW"/>
</dbReference>
<dbReference type="SUPFAM" id="SSF56266">
    <property type="entry name" value="DmpA/ArgJ-like"/>
    <property type="match status" value="1"/>
</dbReference>
<dbReference type="Gene3D" id="3.60.70.12">
    <property type="entry name" value="L-amino peptidase D-ALA esterase/amidase"/>
    <property type="match status" value="1"/>
</dbReference>
<sequence>MPRVRARELGLPLGRFKPGKYNAITDVEGVLVGHCTLIRGEGPLRPGHGPVRTGVTAILPNNGNIFMERMTGGGFVLNGAGEVSGMTQLMEWGLVETPLMLTNTMAVGAVSDGVARYLVDRYPGIGDEHDVIIPIVGECDDSWLNDVAGRHVRDQHVLEAIQNAKSGPVAEGNVGGGTGMVTCDFKGGIGTSSRKLPEALGGYTLGVLVMSNFGKMHNLRVGGLPVGEVLAEKFKDVRKRGQSYGSIIAVVATDAPLLSHQISRLCKRVSLGIGRVGSYAAHGSGEIIVGFSTANIIPRRTQKMVYKLKILLDQRLDPLYEAVMEATEEAILNAMCMAEPMKGVNDNYCPALPLDEVRRFVDACRPIFAAVKKRPQQSSAPASKEKPLDADKEGEVRLAEALPTAVRGAEGIPYPTRPAPDEAKGSSPGGSSDT</sequence>
<keyword evidence="3" id="KW-0645">Protease</keyword>
<name>A0A085WSY0_9BACT</name>
<dbReference type="PANTHER" id="PTHR36512:SF3">
    <property type="entry name" value="BLR5678 PROTEIN"/>
    <property type="match status" value="1"/>
</dbReference>